<evidence type="ECO:0000256" key="1">
    <source>
        <dbReference type="SAM" id="MobiDB-lite"/>
    </source>
</evidence>
<proteinExistence type="predicted"/>
<feature type="region of interest" description="Disordered" evidence="1">
    <location>
        <begin position="112"/>
        <end position="136"/>
    </location>
</feature>
<keyword evidence="3" id="KW-1185">Reference proteome</keyword>
<dbReference type="GO" id="GO:0003735">
    <property type="term" value="F:structural constituent of ribosome"/>
    <property type="evidence" value="ECO:0007669"/>
    <property type="project" value="InterPro"/>
</dbReference>
<reference evidence="2" key="1">
    <citation type="journal article" date="2020" name="bioRxiv">
        <title>Comparative genomics of Chlamydomonas.</title>
        <authorList>
            <person name="Craig R.J."/>
            <person name="Hasan A.R."/>
            <person name="Ness R.W."/>
            <person name="Keightley P.D."/>
        </authorList>
    </citation>
    <scope>NUCLEOTIDE SEQUENCE</scope>
    <source>
        <strain evidence="2">SAG 7.73</strain>
    </source>
</reference>
<dbReference type="InterPro" id="IPR032053">
    <property type="entry name" value="Ribosomal_mS34"/>
</dbReference>
<sequence>MAFVELLRSAPKRTLSDLLRKLPNHGVGAIVTRDTWHPESKKFWEVVEVAPSTVDPTKLNAWGYQYFKGERQHPAPKRIASVWKHGWLLKEQPAAGLSAAVLQQLAERQAAAQATGLPVGGSEATAGAGQKGAQPK</sequence>
<dbReference type="Pfam" id="PF16053">
    <property type="entry name" value="MRP-S34"/>
    <property type="match status" value="1"/>
</dbReference>
<dbReference type="Proteomes" id="UP000650467">
    <property type="component" value="Unassembled WGS sequence"/>
</dbReference>
<comment type="caution">
    <text evidence="2">The sequence shown here is derived from an EMBL/GenBank/DDBJ whole genome shotgun (WGS) entry which is preliminary data.</text>
</comment>
<dbReference type="GO" id="GO:0005739">
    <property type="term" value="C:mitochondrion"/>
    <property type="evidence" value="ECO:0007669"/>
    <property type="project" value="InterPro"/>
</dbReference>
<gene>
    <name evidence="2" type="ORF">HXX76_010275</name>
</gene>
<dbReference type="AlphaFoldDB" id="A0A835T249"/>
<dbReference type="PANTHER" id="PTHR28589:SF1">
    <property type="entry name" value="SMALL RIBOSOMAL SUBUNIT PROTEIN MS34"/>
    <property type="match status" value="1"/>
</dbReference>
<protein>
    <submittedName>
        <fullName evidence="2">Uncharacterized protein</fullName>
    </submittedName>
</protein>
<name>A0A835T249_CHLIN</name>
<accession>A0A835T249</accession>
<dbReference type="EMBL" id="JAEHOC010000028">
    <property type="protein sequence ID" value="KAG2430176.1"/>
    <property type="molecule type" value="Genomic_DNA"/>
</dbReference>
<dbReference type="OrthoDB" id="16434at2759"/>
<organism evidence="2 3">
    <name type="scientific">Chlamydomonas incerta</name>
    <dbReference type="NCBI Taxonomy" id="51695"/>
    <lineage>
        <taxon>Eukaryota</taxon>
        <taxon>Viridiplantae</taxon>
        <taxon>Chlorophyta</taxon>
        <taxon>core chlorophytes</taxon>
        <taxon>Chlorophyceae</taxon>
        <taxon>CS clade</taxon>
        <taxon>Chlamydomonadales</taxon>
        <taxon>Chlamydomonadaceae</taxon>
        <taxon>Chlamydomonas</taxon>
    </lineage>
</organism>
<dbReference type="PANTHER" id="PTHR28589">
    <property type="entry name" value="28S RIBOSOMAL PROTEIN S34, MITOCHONDRIAL"/>
    <property type="match status" value="1"/>
</dbReference>
<evidence type="ECO:0000313" key="3">
    <source>
        <dbReference type="Proteomes" id="UP000650467"/>
    </source>
</evidence>
<evidence type="ECO:0000313" key="2">
    <source>
        <dbReference type="EMBL" id="KAG2430176.1"/>
    </source>
</evidence>